<evidence type="ECO:0000256" key="3">
    <source>
        <dbReference type="ARBA" id="ARBA00023125"/>
    </source>
</evidence>
<reference evidence="6 7" key="1">
    <citation type="submission" date="2021-04" db="EMBL/GenBank/DDBJ databases">
        <authorList>
            <person name="Sun C."/>
        </authorList>
    </citation>
    <scope>NUCLEOTIDE SEQUENCE [LARGE SCALE GENOMIC DNA]</scope>
    <source>
        <strain evidence="6 7">A79</strain>
    </source>
</reference>
<dbReference type="Pfam" id="PF03466">
    <property type="entry name" value="LysR_substrate"/>
    <property type="match status" value="1"/>
</dbReference>
<accession>A0ABS5HF68</accession>
<dbReference type="CDD" id="cd08414">
    <property type="entry name" value="PBP2_LTTR_aromatics_like"/>
    <property type="match status" value="1"/>
</dbReference>
<dbReference type="InterPro" id="IPR036390">
    <property type="entry name" value="WH_DNA-bd_sf"/>
</dbReference>
<dbReference type="SUPFAM" id="SSF46785">
    <property type="entry name" value="Winged helix' DNA-binding domain"/>
    <property type="match status" value="1"/>
</dbReference>
<dbReference type="InterPro" id="IPR005119">
    <property type="entry name" value="LysR_subst-bd"/>
</dbReference>
<evidence type="ECO:0000313" key="7">
    <source>
        <dbReference type="Proteomes" id="UP000679722"/>
    </source>
</evidence>
<keyword evidence="3" id="KW-0238">DNA-binding</keyword>
<dbReference type="Gene3D" id="1.10.10.10">
    <property type="entry name" value="Winged helix-like DNA-binding domain superfamily/Winged helix DNA-binding domain"/>
    <property type="match status" value="1"/>
</dbReference>
<dbReference type="PANTHER" id="PTHR30346:SF0">
    <property type="entry name" value="HCA OPERON TRANSCRIPTIONAL ACTIVATOR HCAR"/>
    <property type="match status" value="1"/>
</dbReference>
<organism evidence="6 7">
    <name type="scientific">Marinomonas vulgaris</name>
    <dbReference type="NCBI Taxonomy" id="2823372"/>
    <lineage>
        <taxon>Bacteria</taxon>
        <taxon>Pseudomonadati</taxon>
        <taxon>Pseudomonadota</taxon>
        <taxon>Gammaproteobacteria</taxon>
        <taxon>Oceanospirillales</taxon>
        <taxon>Oceanospirillaceae</taxon>
        <taxon>Marinomonas</taxon>
    </lineage>
</organism>
<dbReference type="PRINTS" id="PR00039">
    <property type="entry name" value="HTHLYSR"/>
</dbReference>
<proteinExistence type="inferred from homology"/>
<evidence type="ECO:0000256" key="1">
    <source>
        <dbReference type="ARBA" id="ARBA00009437"/>
    </source>
</evidence>
<dbReference type="InterPro" id="IPR036388">
    <property type="entry name" value="WH-like_DNA-bd_sf"/>
</dbReference>
<name>A0ABS5HF68_9GAMM</name>
<dbReference type="InterPro" id="IPR000847">
    <property type="entry name" value="LysR_HTH_N"/>
</dbReference>
<sequence>MELKPLKSFVTVATLKSFSAAARELNTVQPAISRHIASLEDELGARLFIRNTRDVSITSAGLQLLQDANALLKQVENTKRRAQKAAQGELGSLRIGYLPSACLTFIPELVKQFHRRYPNVDISLFEMTASAQIAAFDRDEIDVGISRPLPKERQMQFRSQFLYTDYLSIVVPTDHALADREWVTFEDIKQESIILFQREEAVGLFDSIINLCQKNQFSPKISAQPKHMQTMLTMVAAGLGVAIAPTCIAKLYTQGCRFIGIQNDDSKVLTQIHFDGVKLTPTALAFTEIAMAAAQQIQRDMTLE</sequence>
<dbReference type="SUPFAM" id="SSF53850">
    <property type="entry name" value="Periplasmic binding protein-like II"/>
    <property type="match status" value="1"/>
</dbReference>
<keyword evidence="7" id="KW-1185">Reference proteome</keyword>
<evidence type="ECO:0000256" key="4">
    <source>
        <dbReference type="ARBA" id="ARBA00023163"/>
    </source>
</evidence>
<evidence type="ECO:0000256" key="2">
    <source>
        <dbReference type="ARBA" id="ARBA00023015"/>
    </source>
</evidence>
<dbReference type="Proteomes" id="UP000679722">
    <property type="component" value="Unassembled WGS sequence"/>
</dbReference>
<comment type="caution">
    <text evidence="6">The sequence shown here is derived from an EMBL/GenBank/DDBJ whole genome shotgun (WGS) entry which is preliminary data.</text>
</comment>
<evidence type="ECO:0000259" key="5">
    <source>
        <dbReference type="PROSITE" id="PS50931"/>
    </source>
</evidence>
<dbReference type="Gene3D" id="3.40.190.10">
    <property type="entry name" value="Periplasmic binding protein-like II"/>
    <property type="match status" value="2"/>
</dbReference>
<feature type="domain" description="HTH lysR-type" evidence="5">
    <location>
        <begin position="1"/>
        <end position="58"/>
    </location>
</feature>
<reference evidence="7" key="2">
    <citation type="submission" date="2023-07" db="EMBL/GenBank/DDBJ databases">
        <title>Marinomonas vulgaris A79, complete genome.</title>
        <authorList>
            <person name="Ying J.-J."/>
        </authorList>
    </citation>
    <scope>NUCLEOTIDE SEQUENCE [LARGE SCALE GENOMIC DNA]</scope>
    <source>
        <strain evidence="7">A79</strain>
    </source>
</reference>
<dbReference type="PANTHER" id="PTHR30346">
    <property type="entry name" value="TRANSCRIPTIONAL DUAL REGULATOR HCAR-RELATED"/>
    <property type="match status" value="1"/>
</dbReference>
<dbReference type="RefSeq" id="WP_211537663.1">
    <property type="nucleotide sequence ID" value="NZ_JAGSSV010000040.1"/>
</dbReference>
<gene>
    <name evidence="6" type="ORF">J9B83_15240</name>
</gene>
<dbReference type="EMBL" id="JAGSSV010000040">
    <property type="protein sequence ID" value="MBR7890255.1"/>
    <property type="molecule type" value="Genomic_DNA"/>
</dbReference>
<keyword evidence="2" id="KW-0805">Transcription regulation</keyword>
<protein>
    <submittedName>
        <fullName evidence="6">LysR family transcriptional regulator</fullName>
    </submittedName>
</protein>
<dbReference type="Pfam" id="PF00126">
    <property type="entry name" value="HTH_1"/>
    <property type="match status" value="1"/>
</dbReference>
<comment type="similarity">
    <text evidence="1">Belongs to the LysR transcriptional regulatory family.</text>
</comment>
<keyword evidence="4" id="KW-0804">Transcription</keyword>
<evidence type="ECO:0000313" key="6">
    <source>
        <dbReference type="EMBL" id="MBR7890255.1"/>
    </source>
</evidence>
<dbReference type="PROSITE" id="PS50931">
    <property type="entry name" value="HTH_LYSR"/>
    <property type="match status" value="1"/>
</dbReference>